<feature type="compositionally biased region" description="Basic and acidic residues" evidence="2">
    <location>
        <begin position="1"/>
        <end position="15"/>
    </location>
</feature>
<dbReference type="GO" id="GO:0097729">
    <property type="term" value="C:9+2 motile cilium"/>
    <property type="evidence" value="ECO:0007669"/>
    <property type="project" value="TreeGrafter"/>
</dbReference>
<dbReference type="GO" id="GO:0045505">
    <property type="term" value="F:dynein intermediate chain binding"/>
    <property type="evidence" value="ECO:0007669"/>
    <property type="project" value="InterPro"/>
</dbReference>
<feature type="repeat" description="MBT" evidence="1">
    <location>
        <begin position="1098"/>
        <end position="1204"/>
    </location>
</feature>
<evidence type="ECO:0000259" key="3">
    <source>
        <dbReference type="Pfam" id="PF12777"/>
    </source>
</evidence>
<organism evidence="4 5">
    <name type="scientific">Brachionus calyciflorus</name>
    <dbReference type="NCBI Taxonomy" id="104777"/>
    <lineage>
        <taxon>Eukaryota</taxon>
        <taxon>Metazoa</taxon>
        <taxon>Spiralia</taxon>
        <taxon>Gnathifera</taxon>
        <taxon>Rotifera</taxon>
        <taxon>Eurotatoria</taxon>
        <taxon>Monogononta</taxon>
        <taxon>Pseudotrocha</taxon>
        <taxon>Ploima</taxon>
        <taxon>Brachionidae</taxon>
        <taxon>Brachionus</taxon>
    </lineage>
</organism>
<keyword evidence="5" id="KW-1185">Reference proteome</keyword>
<dbReference type="Pfam" id="PF12777">
    <property type="entry name" value="MT"/>
    <property type="match status" value="1"/>
</dbReference>
<dbReference type="InterPro" id="IPR004092">
    <property type="entry name" value="Mbt"/>
</dbReference>
<dbReference type="GO" id="GO:0005634">
    <property type="term" value="C:nucleus"/>
    <property type="evidence" value="ECO:0007669"/>
    <property type="project" value="InterPro"/>
</dbReference>
<dbReference type="Gene3D" id="2.30.30.140">
    <property type="match status" value="1"/>
</dbReference>
<dbReference type="GO" id="GO:0008569">
    <property type="term" value="F:minus-end-directed microtubule motor activity"/>
    <property type="evidence" value="ECO:0007669"/>
    <property type="project" value="TreeGrafter"/>
</dbReference>
<dbReference type="Gene3D" id="1.20.920.60">
    <property type="match status" value="1"/>
</dbReference>
<dbReference type="Pfam" id="PF02820">
    <property type="entry name" value="MBT"/>
    <property type="match status" value="1"/>
</dbReference>
<dbReference type="GO" id="GO:0051959">
    <property type="term" value="F:dynein light intermediate chain binding"/>
    <property type="evidence" value="ECO:0007669"/>
    <property type="project" value="InterPro"/>
</dbReference>
<comment type="caution">
    <text evidence="4">The sequence shown here is derived from an EMBL/GenBank/DDBJ whole genome shotgun (WGS) entry which is preliminary data.</text>
</comment>
<proteinExistence type="predicted"/>
<feature type="domain" description="Dynein heavy chain coiled coil stalk" evidence="3">
    <location>
        <begin position="440"/>
        <end position="546"/>
    </location>
</feature>
<dbReference type="EMBL" id="CAJNOC010000485">
    <property type="protein sequence ID" value="CAF0767514.1"/>
    <property type="molecule type" value="Genomic_DNA"/>
</dbReference>
<dbReference type="SUPFAM" id="SSF63748">
    <property type="entry name" value="Tudor/PWWP/MBT"/>
    <property type="match status" value="1"/>
</dbReference>
<dbReference type="PROSITE" id="PS51079">
    <property type="entry name" value="MBT"/>
    <property type="match status" value="1"/>
</dbReference>
<dbReference type="PANTHER" id="PTHR10676">
    <property type="entry name" value="DYNEIN HEAVY CHAIN FAMILY PROTEIN"/>
    <property type="match status" value="1"/>
</dbReference>
<dbReference type="InterPro" id="IPR024743">
    <property type="entry name" value="Dynein_HC_stalk"/>
</dbReference>
<name>A0A813QI90_9BILA</name>
<evidence type="ECO:0000256" key="1">
    <source>
        <dbReference type="PROSITE-ProRule" id="PRU00459"/>
    </source>
</evidence>
<evidence type="ECO:0000313" key="5">
    <source>
        <dbReference type="Proteomes" id="UP000663879"/>
    </source>
</evidence>
<reference evidence="4" key="1">
    <citation type="submission" date="2021-02" db="EMBL/GenBank/DDBJ databases">
        <authorList>
            <person name="Nowell W R."/>
        </authorList>
    </citation>
    <scope>NUCLEOTIDE SEQUENCE</scope>
    <source>
        <strain evidence="4">Ploen Becks lab</strain>
    </source>
</reference>
<dbReference type="GO" id="GO:0006355">
    <property type="term" value="P:regulation of DNA-templated transcription"/>
    <property type="evidence" value="ECO:0007669"/>
    <property type="project" value="InterPro"/>
</dbReference>
<accession>A0A813QI90</accession>
<sequence>MEKKSKQTFEAKDNDNTVNLDALEQNSKQLDSLNTKSVDFKTQIETNLSKKKLSKKTLKKGIDKEKKVDDDSKPDNEQETVDTIKKVNILKINNLTKDYFFQNKVLNLELLGKSELFSYFEYPVFTGVDSLTDLQIWFLKTVLLSNPNFKIEFTDSILFNGCSNLSIWSLHYINLIQNKNLFDSSSIKLNDRFALCPRISESLLVSLSYDPKKLLEKEKLFDHAKVVIINSDNFWPDMTSKINKSLTNLSSSETKNKFFKYTKIKNTKEKFLNIFECSETTCDLFLSERNSIVLTFKLDENEEIIKNSIINRLMLIMSKNIIPLSVMILGLGANGSEELINKIHKLIHDGLKNLQKTLKNSIESITNNYSVKSLENINFQHQLELSNQLNLSEQIGLILNILNFGIITPEQNSDIFTACKTKLKNERIQDELASYLNEMYGSLDTITKSDLAEVKAFRAPPSGVQLVAEAICFIFSKPPSYQNFLKLLNSTDFISNLKSFDVNSLSTYALENVKKYIEMENFNPDYMKRFSKISATLCNWITFLYKYCSSIALLQAFSSNNRFNSSSYQSLSDYLYDNSFFMFKWHLFYDDNEHEDVQEIDELIAKGIDLKKIYVLSIDEFNQLFGKDYKLKEKTLNYTQLSLKYVKSESARGNFYYDHKSRFIVTDLSWFMNIFDILSNGNLKTDTRIYNIFSKNISVYNLNDFKQRLKNNLCPEDQMIENLLSFLTQLKIILITEENLVISLFTLNEEHQDKLKKEWPKNWTDLEYQITWQLYSPIPLNAFTQFICQFYDRDTCKDIWKYGLWYQDDHFDVLVRYTDKKIRLCTRLLDPQKYFKLINKSYPNYLKTIHMQFYLFLKYILTSYNVAYQVKLNDEILSHPIALEDEKETIFTAESNDLTVISNNLTQSDINYYRNFYNIYIHEFENNEKCVKCGIGLKNYRNFKEAHEFLHQDFDQIFNEEHIFDLVNIDGKNFSVFEPRIGYYEASFYFFTLNFADIELVNLPDLSLVLIKKNELDQIEINLDLKNMTLKPNTDSKLIKIRNSLLTHTPNLIPAIRLGDTLKIEFEQKPKNIKMVTIFLNDLILVQIEYTDLYLVPLFCTTYLKENKAFLFTKYLKYYKSTKSIDIIHSNSNLKSLINFRLEARDRKNPHLIAPATIIDTKENEVLIHFDGWGSNFDYLANIHDKDLRPSGWAEYRDRKVKEKPEFFEETFKSLKFDAPKGLKAN</sequence>
<dbReference type="InterPro" id="IPR026983">
    <property type="entry name" value="DHC"/>
</dbReference>
<feature type="region of interest" description="Disordered" evidence="2">
    <location>
        <begin position="1"/>
        <end position="23"/>
    </location>
</feature>
<dbReference type="GO" id="GO:0060294">
    <property type="term" value="P:cilium movement involved in cell motility"/>
    <property type="evidence" value="ECO:0007669"/>
    <property type="project" value="TreeGrafter"/>
</dbReference>
<gene>
    <name evidence="4" type="ORF">OXX778_LOCUS4772</name>
</gene>
<dbReference type="OrthoDB" id="8188861at2759"/>
<dbReference type="AlphaFoldDB" id="A0A813QI90"/>
<evidence type="ECO:0000256" key="2">
    <source>
        <dbReference type="SAM" id="MobiDB-lite"/>
    </source>
</evidence>
<dbReference type="GO" id="GO:0030286">
    <property type="term" value="C:dynein complex"/>
    <property type="evidence" value="ECO:0007669"/>
    <property type="project" value="InterPro"/>
</dbReference>
<evidence type="ECO:0000313" key="4">
    <source>
        <dbReference type="EMBL" id="CAF0767514.1"/>
    </source>
</evidence>
<protein>
    <recommendedName>
        <fullName evidence="3">Dynein heavy chain coiled coil stalk domain-containing protein</fullName>
    </recommendedName>
</protein>
<dbReference type="Proteomes" id="UP000663879">
    <property type="component" value="Unassembled WGS sequence"/>
</dbReference>
<dbReference type="SMART" id="SM00561">
    <property type="entry name" value="MBT"/>
    <property type="match status" value="1"/>
</dbReference>